<keyword evidence="3" id="KW-1185">Reference proteome</keyword>
<dbReference type="EMBL" id="PSNY01000008">
    <property type="protein sequence ID" value="PPE69950.1"/>
    <property type="molecule type" value="Genomic_DNA"/>
</dbReference>
<evidence type="ECO:0000313" key="3">
    <source>
        <dbReference type="Proteomes" id="UP000239406"/>
    </source>
</evidence>
<dbReference type="Proteomes" id="UP000239406">
    <property type="component" value="Unassembled WGS sequence"/>
</dbReference>
<evidence type="ECO:0000256" key="1">
    <source>
        <dbReference type="SAM" id="MobiDB-lite"/>
    </source>
</evidence>
<protein>
    <submittedName>
        <fullName evidence="2">Uncharacterized protein</fullName>
    </submittedName>
</protein>
<evidence type="ECO:0000313" key="2">
    <source>
        <dbReference type="EMBL" id="PPE69950.1"/>
    </source>
</evidence>
<dbReference type="RefSeq" id="WP_104357317.1">
    <property type="nucleotide sequence ID" value="NZ_CP064338.1"/>
</dbReference>
<feature type="region of interest" description="Disordered" evidence="1">
    <location>
        <begin position="1"/>
        <end position="32"/>
    </location>
</feature>
<comment type="caution">
    <text evidence="2">The sequence shown here is derived from an EMBL/GenBank/DDBJ whole genome shotgun (WGS) entry which is preliminary data.</text>
</comment>
<reference evidence="2 3" key="1">
    <citation type="submission" date="2018-02" db="EMBL/GenBank/DDBJ databases">
        <title>Reclassifiation of [Polyangium] brachysporum DSM 7029 as Guopingzhaonella breviflexa gen. nov., sp. nov., a member of the family Comamonadaceae.</title>
        <authorList>
            <person name="Tang B."/>
        </authorList>
    </citation>
    <scope>NUCLEOTIDE SEQUENCE [LARGE SCALE GENOMIC DNA]</scope>
    <source>
        <strain evidence="2 3">DSM 15344</strain>
    </source>
</reference>
<gene>
    <name evidence="2" type="ORF">C1702_08775</name>
</gene>
<name>A0A2S5T4M9_9BURK</name>
<feature type="region of interest" description="Disordered" evidence="1">
    <location>
        <begin position="114"/>
        <end position="156"/>
    </location>
</feature>
<dbReference type="AlphaFoldDB" id="A0A2S5T4M9"/>
<sequence length="156" mass="16666">MPELDPRPNGPAASPLTGQPAAEPLDGTHQGDPLHARAEALMQRGSALAATAQEQLHHWQARDAQRDSLPGEHWIALGAGLWLLTRRRPSMLGQLLCVAAGAALVYRSMTGRDSPLQARRERQQAGPATSWPSQQDAAGRVDDLLSPGEPSGRPPL</sequence>
<organism evidence="2 3">
    <name type="scientific">Caldimonas thermodepolymerans</name>
    <dbReference type="NCBI Taxonomy" id="215580"/>
    <lineage>
        <taxon>Bacteria</taxon>
        <taxon>Pseudomonadati</taxon>
        <taxon>Pseudomonadota</taxon>
        <taxon>Betaproteobacteria</taxon>
        <taxon>Burkholderiales</taxon>
        <taxon>Sphaerotilaceae</taxon>
        <taxon>Caldimonas</taxon>
    </lineage>
</organism>
<proteinExistence type="predicted"/>
<accession>A0A2S5T4M9</accession>
<feature type="compositionally biased region" description="Polar residues" evidence="1">
    <location>
        <begin position="126"/>
        <end position="136"/>
    </location>
</feature>